<evidence type="ECO:0000313" key="3">
    <source>
        <dbReference type="Proteomes" id="UP000231693"/>
    </source>
</evidence>
<dbReference type="AlphaFoldDB" id="A0A2M9CYB9"/>
<accession>A0A2M9CYB9</accession>
<feature type="transmembrane region" description="Helical" evidence="1">
    <location>
        <begin position="20"/>
        <end position="40"/>
    </location>
</feature>
<dbReference type="InterPro" id="IPR021414">
    <property type="entry name" value="DUF3054"/>
</dbReference>
<gene>
    <name evidence="2" type="ORF">CLV28_0108</name>
</gene>
<dbReference type="RefSeq" id="WP_100421376.1">
    <property type="nucleotide sequence ID" value="NZ_BOOX01000009.1"/>
</dbReference>
<evidence type="ECO:0008006" key="4">
    <source>
        <dbReference type="Google" id="ProtNLM"/>
    </source>
</evidence>
<evidence type="ECO:0000256" key="1">
    <source>
        <dbReference type="SAM" id="Phobius"/>
    </source>
</evidence>
<feature type="transmembrane region" description="Helical" evidence="1">
    <location>
        <begin position="109"/>
        <end position="131"/>
    </location>
</feature>
<reference evidence="2 3" key="1">
    <citation type="submission" date="2017-11" db="EMBL/GenBank/DDBJ databases">
        <title>Genomic Encyclopedia of Archaeal and Bacterial Type Strains, Phase II (KMG-II): From Individual Species to Whole Genera.</title>
        <authorList>
            <person name="Goeker M."/>
        </authorList>
    </citation>
    <scope>NUCLEOTIDE SEQUENCE [LARGE SCALE GENOMIC DNA]</scope>
    <source>
        <strain evidence="2 3">DSM 25478</strain>
    </source>
</reference>
<proteinExistence type="predicted"/>
<dbReference type="Proteomes" id="UP000231693">
    <property type="component" value="Unassembled WGS sequence"/>
</dbReference>
<feature type="transmembrane region" description="Helical" evidence="1">
    <location>
        <begin position="77"/>
        <end position="97"/>
    </location>
</feature>
<dbReference type="OrthoDB" id="3698172at2"/>
<dbReference type="EMBL" id="PGFE01000001">
    <property type="protein sequence ID" value="PJJ76897.1"/>
    <property type="molecule type" value="Genomic_DNA"/>
</dbReference>
<keyword evidence="1" id="KW-0812">Transmembrane</keyword>
<dbReference type="Pfam" id="PF11255">
    <property type="entry name" value="DUF3054"/>
    <property type="match status" value="1"/>
</dbReference>
<keyword evidence="1" id="KW-1133">Transmembrane helix</keyword>
<name>A0A2M9CYB9_9CELL</name>
<protein>
    <recommendedName>
        <fullName evidence="4">DUF3054 family protein</fullName>
    </recommendedName>
</protein>
<sequence>MTSQPASRRSGDGPGRAVRVTVLAAVADVACVVALALGGYRAHDTGDVTEAILRIVWPFLAGTAVGWVLARAWRRPTVVAPVGIIVWGATWSVGLILRALTDQGTAPAFQLVSFGFLAVLMLGWRGVVQLVEVLSPRDRRRRAAELAGRRPPR</sequence>
<feature type="transmembrane region" description="Helical" evidence="1">
    <location>
        <begin position="52"/>
        <end position="70"/>
    </location>
</feature>
<organism evidence="2 3">
    <name type="scientific">Sediminihabitans luteus</name>
    <dbReference type="NCBI Taxonomy" id="1138585"/>
    <lineage>
        <taxon>Bacteria</taxon>
        <taxon>Bacillati</taxon>
        <taxon>Actinomycetota</taxon>
        <taxon>Actinomycetes</taxon>
        <taxon>Micrococcales</taxon>
        <taxon>Cellulomonadaceae</taxon>
        <taxon>Sediminihabitans</taxon>
    </lineage>
</organism>
<keyword evidence="3" id="KW-1185">Reference proteome</keyword>
<comment type="caution">
    <text evidence="2">The sequence shown here is derived from an EMBL/GenBank/DDBJ whole genome shotgun (WGS) entry which is preliminary data.</text>
</comment>
<keyword evidence="1" id="KW-0472">Membrane</keyword>
<evidence type="ECO:0000313" key="2">
    <source>
        <dbReference type="EMBL" id="PJJ76897.1"/>
    </source>
</evidence>